<name>A0A6A6ZH31_9PLEO</name>
<evidence type="ECO:0000313" key="1">
    <source>
        <dbReference type="EMBL" id="KAF2820340.1"/>
    </source>
</evidence>
<evidence type="ECO:0000313" key="2">
    <source>
        <dbReference type="Proteomes" id="UP000799424"/>
    </source>
</evidence>
<reference evidence="1" key="1">
    <citation type="journal article" date="2020" name="Stud. Mycol.">
        <title>101 Dothideomycetes genomes: a test case for predicting lifestyles and emergence of pathogens.</title>
        <authorList>
            <person name="Haridas S."/>
            <person name="Albert R."/>
            <person name="Binder M."/>
            <person name="Bloem J."/>
            <person name="Labutti K."/>
            <person name="Salamov A."/>
            <person name="Andreopoulos B."/>
            <person name="Baker S."/>
            <person name="Barry K."/>
            <person name="Bills G."/>
            <person name="Bluhm B."/>
            <person name="Cannon C."/>
            <person name="Castanera R."/>
            <person name="Culley D."/>
            <person name="Daum C."/>
            <person name="Ezra D."/>
            <person name="Gonzalez J."/>
            <person name="Henrissat B."/>
            <person name="Kuo A."/>
            <person name="Liang C."/>
            <person name="Lipzen A."/>
            <person name="Lutzoni F."/>
            <person name="Magnuson J."/>
            <person name="Mondo S."/>
            <person name="Nolan M."/>
            <person name="Ohm R."/>
            <person name="Pangilinan J."/>
            <person name="Park H.-J."/>
            <person name="Ramirez L."/>
            <person name="Alfaro M."/>
            <person name="Sun H."/>
            <person name="Tritt A."/>
            <person name="Yoshinaga Y."/>
            <person name="Zwiers L.-H."/>
            <person name="Turgeon B."/>
            <person name="Goodwin S."/>
            <person name="Spatafora J."/>
            <person name="Crous P."/>
            <person name="Grigoriev I."/>
        </authorList>
    </citation>
    <scope>NUCLEOTIDE SEQUENCE</scope>
    <source>
        <strain evidence="1">CBS 113818</strain>
    </source>
</reference>
<accession>A0A6A6ZH31</accession>
<dbReference type="AlphaFoldDB" id="A0A6A6ZH31"/>
<protein>
    <submittedName>
        <fullName evidence="1">Uncharacterized protein</fullName>
    </submittedName>
</protein>
<sequence length="160" mass="17538">MNALIWTIAYPLDLTDDYVFPRYRPQHLVGNAWCGGIDKCPSLCIDVVFELANVGPTSASPSISTTTLIPAQPSHVRPTPSPSTSLAATFWTHGQPSILIPTTATPNVRRFGSMVWELSSRCLSPVALPKLPQPQAISALDRQCGCRKVWFRRCSGLLDF</sequence>
<dbReference type="Proteomes" id="UP000799424">
    <property type="component" value="Unassembled WGS sequence"/>
</dbReference>
<proteinExistence type="predicted"/>
<keyword evidence="2" id="KW-1185">Reference proteome</keyword>
<gene>
    <name evidence="1" type="ORF">CC86DRAFT_119796</name>
</gene>
<organism evidence="1 2">
    <name type="scientific">Ophiobolus disseminans</name>
    <dbReference type="NCBI Taxonomy" id="1469910"/>
    <lineage>
        <taxon>Eukaryota</taxon>
        <taxon>Fungi</taxon>
        <taxon>Dikarya</taxon>
        <taxon>Ascomycota</taxon>
        <taxon>Pezizomycotina</taxon>
        <taxon>Dothideomycetes</taxon>
        <taxon>Pleosporomycetidae</taxon>
        <taxon>Pleosporales</taxon>
        <taxon>Pleosporineae</taxon>
        <taxon>Phaeosphaeriaceae</taxon>
        <taxon>Ophiobolus</taxon>
    </lineage>
</organism>
<dbReference type="EMBL" id="MU006241">
    <property type="protein sequence ID" value="KAF2820340.1"/>
    <property type="molecule type" value="Genomic_DNA"/>
</dbReference>